<dbReference type="InterPro" id="IPR036397">
    <property type="entry name" value="RNaseH_sf"/>
</dbReference>
<dbReference type="InterPro" id="IPR047296">
    <property type="entry name" value="GIY-YIG_UvrC_Cho"/>
</dbReference>
<organism evidence="4 5">
    <name type="scientific">Echinicola pacifica</name>
    <dbReference type="NCBI Taxonomy" id="346377"/>
    <lineage>
        <taxon>Bacteria</taxon>
        <taxon>Pseudomonadati</taxon>
        <taxon>Bacteroidota</taxon>
        <taxon>Cytophagia</taxon>
        <taxon>Cytophagales</taxon>
        <taxon>Cyclobacteriaceae</taxon>
        <taxon>Echinicola</taxon>
    </lineage>
</organism>
<dbReference type="GO" id="GO:0008408">
    <property type="term" value="F:3'-5' exonuclease activity"/>
    <property type="evidence" value="ECO:0007669"/>
    <property type="project" value="TreeGrafter"/>
</dbReference>
<dbReference type="PANTHER" id="PTHR30231:SF41">
    <property type="entry name" value="DNA POLYMERASE III SUBUNIT EPSILON"/>
    <property type="match status" value="1"/>
</dbReference>
<keyword evidence="4" id="KW-0269">Exonuclease</keyword>
<dbReference type="GO" id="GO:0003887">
    <property type="term" value="F:DNA-directed DNA polymerase activity"/>
    <property type="evidence" value="ECO:0007669"/>
    <property type="project" value="InterPro"/>
</dbReference>
<dbReference type="SUPFAM" id="SSF82771">
    <property type="entry name" value="GIY-YIG endonuclease"/>
    <property type="match status" value="1"/>
</dbReference>
<dbReference type="Proteomes" id="UP000619457">
    <property type="component" value="Unassembled WGS sequence"/>
</dbReference>
<dbReference type="SUPFAM" id="SSF53098">
    <property type="entry name" value="Ribonuclease H-like"/>
    <property type="match status" value="1"/>
</dbReference>
<dbReference type="NCBIfam" id="TIGR00573">
    <property type="entry name" value="dnaq"/>
    <property type="match status" value="1"/>
</dbReference>
<gene>
    <name evidence="4" type="ORF">GCM10007049_17870</name>
</gene>
<dbReference type="PANTHER" id="PTHR30231">
    <property type="entry name" value="DNA POLYMERASE III SUBUNIT EPSILON"/>
    <property type="match status" value="1"/>
</dbReference>
<dbReference type="Pfam" id="PF01541">
    <property type="entry name" value="GIY-YIG"/>
    <property type="match status" value="1"/>
</dbReference>
<dbReference type="Gene3D" id="3.30.420.10">
    <property type="entry name" value="Ribonuclease H-like superfamily/Ribonuclease H"/>
    <property type="match status" value="1"/>
</dbReference>
<accession>A0A918PZF6</accession>
<comment type="subunit">
    <text evidence="2">DNA polymerase III contains a core (composed of alpha, epsilon and theta chains) that associates with a tau subunit. This core dimerizes to form the POLIII' complex. PolIII' associates with the gamma complex (composed of gamma, delta, delta', psi and chi chains) and with the beta chain to form the complete DNA polymerase III complex.</text>
</comment>
<keyword evidence="4" id="KW-0540">Nuclease</keyword>
<comment type="function">
    <text evidence="1">DNA polymerase III is a complex, multichain enzyme responsible for most of the replicative synthesis in bacteria. The epsilon subunit contain the editing function and is a proofreading 3'-5' exonuclease.</text>
</comment>
<dbReference type="GO" id="GO:0006289">
    <property type="term" value="P:nucleotide-excision repair"/>
    <property type="evidence" value="ECO:0007669"/>
    <property type="project" value="InterPro"/>
</dbReference>
<dbReference type="Pfam" id="PF00929">
    <property type="entry name" value="RNase_T"/>
    <property type="match status" value="1"/>
</dbReference>
<dbReference type="InterPro" id="IPR000305">
    <property type="entry name" value="GIY-YIG_endonuc"/>
</dbReference>
<dbReference type="EMBL" id="BMWX01000003">
    <property type="protein sequence ID" value="GGZ25741.1"/>
    <property type="molecule type" value="Genomic_DNA"/>
</dbReference>
<dbReference type="InterPro" id="IPR006054">
    <property type="entry name" value="DnaQ"/>
</dbReference>
<keyword evidence="4" id="KW-0378">Hydrolase</keyword>
<evidence type="ECO:0000259" key="3">
    <source>
        <dbReference type="PROSITE" id="PS50164"/>
    </source>
</evidence>
<dbReference type="RefSeq" id="WP_018473324.1">
    <property type="nucleotide sequence ID" value="NZ_BMWX01000003.1"/>
</dbReference>
<dbReference type="SMART" id="SM00465">
    <property type="entry name" value="GIYc"/>
    <property type="match status" value="1"/>
</dbReference>
<feature type="domain" description="GIY-YIG" evidence="3">
    <location>
        <begin position="197"/>
        <end position="273"/>
    </location>
</feature>
<dbReference type="InterPro" id="IPR035901">
    <property type="entry name" value="GIY-YIG_endonuc_sf"/>
</dbReference>
<reference evidence="4" key="2">
    <citation type="submission" date="2020-09" db="EMBL/GenBank/DDBJ databases">
        <authorList>
            <person name="Sun Q."/>
            <person name="Kim S."/>
        </authorList>
    </citation>
    <scope>NUCLEOTIDE SEQUENCE</scope>
    <source>
        <strain evidence="4">KCTC 12368</strain>
    </source>
</reference>
<comment type="caution">
    <text evidence="4">The sequence shown here is derived from an EMBL/GenBank/DDBJ whole genome shotgun (WGS) entry which is preliminary data.</text>
</comment>
<evidence type="ECO:0000313" key="5">
    <source>
        <dbReference type="Proteomes" id="UP000619457"/>
    </source>
</evidence>
<dbReference type="CDD" id="cd10434">
    <property type="entry name" value="GIY-YIG_UvrC_Cho"/>
    <property type="match status" value="1"/>
</dbReference>
<evidence type="ECO:0000313" key="4">
    <source>
        <dbReference type="EMBL" id="GGZ25741.1"/>
    </source>
</evidence>
<name>A0A918PZF6_9BACT</name>
<keyword evidence="5" id="KW-1185">Reference proteome</keyword>
<evidence type="ECO:0000256" key="1">
    <source>
        <dbReference type="ARBA" id="ARBA00025483"/>
    </source>
</evidence>
<dbReference type="GO" id="GO:0005829">
    <property type="term" value="C:cytosol"/>
    <property type="evidence" value="ECO:0007669"/>
    <property type="project" value="TreeGrafter"/>
</dbReference>
<sequence length="465" mass="52433">MIFAIVDIETTGGFGQRHRITEVAAIAHDGERILDSYTTLINPNCPIPGFITGLTGIDQNMVADAPYFEDIAAEFYEFLEDKVFVAHNVNFDYQFIKAEFARVGVEFDRPKLCTVRLSRKIFPGMGSYSLGRLCEQRGIGIEARHRAYGDAAATAELFSQLIQYDEEKVISQMMKRNSGEAFLPPNISKEQFLALPEEPGVYFFHDEKGKVIYVGKATNIRSRFKGHFTGASKGKQGLKTAIYDISYELTGSEFLALLVEALEIKKHWPKYNRAQKVKESTWGIYRYQDGAGLERFQVGKITRNARPELKFRSHHEAWSFLLEKIEKYSLCPKLCGVQKTAGACYDHKVGKCQGACCGEEAADTYNARVQSCFEEADKDRSKLLIREMGRKHGEHAAIYFEEGVLCAYGFVDESEEIHSVETVISLIQPVKPVSDTAPILAHYLKTNLHQKVLHLGEDTTSSRFL</sequence>
<reference evidence="4" key="1">
    <citation type="journal article" date="2014" name="Int. J. Syst. Evol. Microbiol.">
        <title>Complete genome sequence of Corynebacterium casei LMG S-19264T (=DSM 44701T), isolated from a smear-ripened cheese.</title>
        <authorList>
            <consortium name="US DOE Joint Genome Institute (JGI-PGF)"/>
            <person name="Walter F."/>
            <person name="Albersmeier A."/>
            <person name="Kalinowski J."/>
            <person name="Ruckert C."/>
        </authorList>
    </citation>
    <scope>NUCLEOTIDE SEQUENCE</scope>
    <source>
        <strain evidence="4">KCTC 12368</strain>
    </source>
</reference>
<dbReference type="AlphaFoldDB" id="A0A918PZF6"/>
<evidence type="ECO:0000256" key="2">
    <source>
        <dbReference type="ARBA" id="ARBA00026073"/>
    </source>
</evidence>
<dbReference type="CDD" id="cd06127">
    <property type="entry name" value="DEDDh"/>
    <property type="match status" value="1"/>
</dbReference>
<dbReference type="GO" id="GO:0003677">
    <property type="term" value="F:DNA binding"/>
    <property type="evidence" value="ECO:0007669"/>
    <property type="project" value="InterPro"/>
</dbReference>
<dbReference type="GO" id="GO:0045004">
    <property type="term" value="P:DNA replication proofreading"/>
    <property type="evidence" value="ECO:0007669"/>
    <property type="project" value="TreeGrafter"/>
</dbReference>
<dbReference type="SMART" id="SM00479">
    <property type="entry name" value="EXOIII"/>
    <property type="match status" value="1"/>
</dbReference>
<dbReference type="Gene3D" id="3.40.1440.10">
    <property type="entry name" value="GIY-YIG endonuclease"/>
    <property type="match status" value="1"/>
</dbReference>
<dbReference type="InterPro" id="IPR012337">
    <property type="entry name" value="RNaseH-like_sf"/>
</dbReference>
<proteinExistence type="predicted"/>
<dbReference type="FunFam" id="3.30.420.10:FF:000045">
    <property type="entry name" value="3'-5' exonuclease DinG"/>
    <property type="match status" value="1"/>
</dbReference>
<dbReference type="PROSITE" id="PS50164">
    <property type="entry name" value="GIY_YIG"/>
    <property type="match status" value="1"/>
</dbReference>
<protein>
    <submittedName>
        <fullName evidence="4">Exonuclease</fullName>
    </submittedName>
</protein>
<dbReference type="InterPro" id="IPR013520">
    <property type="entry name" value="Ribonucl_H"/>
</dbReference>